<dbReference type="AlphaFoldDB" id="A0A4Q2UB77"/>
<dbReference type="PROSITE" id="PS51318">
    <property type="entry name" value="TAT"/>
    <property type="match status" value="1"/>
</dbReference>
<sequence length="583" mass="60521">MSSTNRRPVCTAALLRAAGLASALAAGCAIPPAAAQDAADGAAIGAPSLRGALDGTAAGSSAASPGGTPRFDVGMDADAPGAAAPRLPSDGGVGTANDGSPGPQQPQKPRGRFAPPKGTAKTEDRIRYPRRGAPTLPELQAYPTSTAPSQRPRGTGGDPALALRGSGAAIDTVGDVIRPGPTVAALPFAGRLRGRVEDAPFDAVGYDVGSLRLTPYVTQSVGYDSNPNQTQTGLRPSALERTEGGLAVASAWSRNSFTASLHGGYDVFFSTPEADRPDAVGVANYRFDVDRDTTLDAETRFALDTQRLGSPEVGVLSAAAANSTTRPLITTFGGSVGGAETFGRLNLALHGSLDRTAYDNADGVANTYLQNLASLNFNDAGLRLRATYEATPVLQPFVDLFGDERIHDHTVDYTGYARDSVGFVGQVGSSFELTRLLTGEVSAGYGTRAYQDPRLKDIASPVFNGAVTYAMTPLTTISFRAATTFEETNVAGSSGSESRSVTLEASHALLRNLTITGALSYLNTDYVGVAIAENTLAETLKAEYHLTRDLVATATYSHERLNSTLAGSSFGQNVGLVGLRLQR</sequence>
<protein>
    <recommendedName>
        <fullName evidence="5">Outer membrane beta-barrel protein</fullName>
    </recommendedName>
</protein>
<dbReference type="InterPro" id="IPR006311">
    <property type="entry name" value="TAT_signal"/>
</dbReference>
<gene>
    <name evidence="3" type="ORF">D3273_01320</name>
</gene>
<evidence type="ECO:0008006" key="5">
    <source>
        <dbReference type="Google" id="ProtNLM"/>
    </source>
</evidence>
<feature type="compositionally biased region" description="Low complexity" evidence="1">
    <location>
        <begin position="55"/>
        <end position="85"/>
    </location>
</feature>
<accession>A0A4Q2UB77</accession>
<keyword evidence="4" id="KW-1185">Reference proteome</keyword>
<organism evidence="3 4">
    <name type="scientific">Lichenibacterium minor</name>
    <dbReference type="NCBI Taxonomy" id="2316528"/>
    <lineage>
        <taxon>Bacteria</taxon>
        <taxon>Pseudomonadati</taxon>
        <taxon>Pseudomonadota</taxon>
        <taxon>Alphaproteobacteria</taxon>
        <taxon>Hyphomicrobiales</taxon>
        <taxon>Lichenihabitantaceae</taxon>
        <taxon>Lichenibacterium</taxon>
    </lineage>
</organism>
<evidence type="ECO:0000256" key="2">
    <source>
        <dbReference type="SAM" id="SignalP"/>
    </source>
</evidence>
<reference evidence="3 4" key="1">
    <citation type="submission" date="2018-12" db="EMBL/GenBank/DDBJ databases">
        <authorList>
            <person name="Grouzdev D.S."/>
            <person name="Krutkina M.S."/>
        </authorList>
    </citation>
    <scope>NUCLEOTIDE SEQUENCE [LARGE SCALE GENOMIC DNA]</scope>
    <source>
        <strain evidence="3 4">RmlP026</strain>
    </source>
</reference>
<evidence type="ECO:0000313" key="4">
    <source>
        <dbReference type="Proteomes" id="UP000290759"/>
    </source>
</evidence>
<dbReference type="RefSeq" id="WP_129222779.1">
    <property type="nucleotide sequence ID" value="NZ_QYBB01000001.1"/>
</dbReference>
<evidence type="ECO:0000256" key="1">
    <source>
        <dbReference type="SAM" id="MobiDB-lite"/>
    </source>
</evidence>
<name>A0A4Q2UB77_9HYPH</name>
<feature type="chain" id="PRO_5020550962" description="Outer membrane beta-barrel protein" evidence="2">
    <location>
        <begin position="26"/>
        <end position="583"/>
    </location>
</feature>
<dbReference type="EMBL" id="QYBB01000001">
    <property type="protein sequence ID" value="RYC33920.1"/>
    <property type="molecule type" value="Genomic_DNA"/>
</dbReference>
<proteinExistence type="predicted"/>
<reference evidence="3 4" key="2">
    <citation type="submission" date="2019-02" db="EMBL/GenBank/DDBJ databases">
        <title>'Lichenibacterium ramalinii' gen. nov. sp. nov., 'Lichenibacterium minor' gen. nov. sp. nov.</title>
        <authorList>
            <person name="Pankratov T."/>
        </authorList>
    </citation>
    <scope>NUCLEOTIDE SEQUENCE [LARGE SCALE GENOMIC DNA]</scope>
    <source>
        <strain evidence="3 4">RmlP026</strain>
    </source>
</reference>
<evidence type="ECO:0000313" key="3">
    <source>
        <dbReference type="EMBL" id="RYC33920.1"/>
    </source>
</evidence>
<feature type="signal peptide" evidence="2">
    <location>
        <begin position="1"/>
        <end position="25"/>
    </location>
</feature>
<dbReference type="Proteomes" id="UP000290759">
    <property type="component" value="Unassembled WGS sequence"/>
</dbReference>
<feature type="region of interest" description="Disordered" evidence="1">
    <location>
        <begin position="55"/>
        <end position="158"/>
    </location>
</feature>
<dbReference type="Pfam" id="PF10082">
    <property type="entry name" value="BBP2_2"/>
    <property type="match status" value="1"/>
</dbReference>
<dbReference type="InterPro" id="IPR018759">
    <property type="entry name" value="BBP2_2"/>
</dbReference>
<dbReference type="OrthoDB" id="7398962at2"/>
<comment type="caution">
    <text evidence="3">The sequence shown here is derived from an EMBL/GenBank/DDBJ whole genome shotgun (WGS) entry which is preliminary data.</text>
</comment>
<dbReference type="PROSITE" id="PS51257">
    <property type="entry name" value="PROKAR_LIPOPROTEIN"/>
    <property type="match status" value="1"/>
</dbReference>
<keyword evidence="2" id="KW-0732">Signal</keyword>